<sequence>MIHHMASHGFPARRVAALLGVSESGYYAWRTRSPSPRALRRASLTRLILGIHQESGSRYGYRRVRQELGRRYGIDISHSTVEAVMRGAGIRGQAGRPREQTPQAATSARRRRWIVDVLTLTTAKGPLYTAVVLDTASHCLLGWSTAATAHRTLVPCALMAALTRVVHAQPAPQGLHEPLPACSFTERADSLRCTPVGATVGNRYDHAVVETFWRAVHRELHDPSPWPDTYCAEGRLGKTLDRFARQAWAAGPASPSTP</sequence>
<evidence type="ECO:0000313" key="3">
    <source>
        <dbReference type="Proteomes" id="UP000053024"/>
    </source>
</evidence>
<dbReference type="AlphaFoldDB" id="A0A101T8J0"/>
<dbReference type="PANTHER" id="PTHR46889">
    <property type="entry name" value="TRANSPOSASE INSF FOR INSERTION SEQUENCE IS3B-RELATED"/>
    <property type="match status" value="1"/>
</dbReference>
<gene>
    <name evidence="2" type="ORF">AQJ66_08315</name>
</gene>
<dbReference type="Proteomes" id="UP000053024">
    <property type="component" value="Unassembled WGS sequence"/>
</dbReference>
<evidence type="ECO:0000313" key="2">
    <source>
        <dbReference type="EMBL" id="KUN87642.1"/>
    </source>
</evidence>
<feature type="domain" description="HTH-like" evidence="1">
    <location>
        <begin position="44"/>
        <end position="97"/>
    </location>
</feature>
<dbReference type="STRING" id="285568.AQJ66_08315"/>
<dbReference type="InterPro" id="IPR025948">
    <property type="entry name" value="HTH-like_dom"/>
</dbReference>
<dbReference type="Pfam" id="PF13276">
    <property type="entry name" value="HTH_21"/>
    <property type="match status" value="1"/>
</dbReference>
<dbReference type="PANTHER" id="PTHR46889:SF4">
    <property type="entry name" value="TRANSPOSASE INSO FOR INSERTION SEQUENCE ELEMENT IS911B-RELATED"/>
    <property type="match status" value="1"/>
</dbReference>
<dbReference type="InterPro" id="IPR012337">
    <property type="entry name" value="RNaseH-like_sf"/>
</dbReference>
<accession>A0A101T8J0</accession>
<reference evidence="2 3" key="1">
    <citation type="submission" date="2015-10" db="EMBL/GenBank/DDBJ databases">
        <title>Draft genome sequence of Streptomyces bungoensis DSM 41781, type strain for the species Streptomyces bungoensis.</title>
        <authorList>
            <person name="Ruckert C."/>
            <person name="Winkler A."/>
            <person name="Kalinowski J."/>
            <person name="Kampfer P."/>
            <person name="Glaeser S."/>
        </authorList>
    </citation>
    <scope>NUCLEOTIDE SEQUENCE [LARGE SCALE GENOMIC DNA]</scope>
    <source>
        <strain evidence="2 3">DSM 41781</strain>
    </source>
</reference>
<keyword evidence="3" id="KW-1185">Reference proteome</keyword>
<name>A0A101T8J0_9ACTN</name>
<dbReference type="InterPro" id="IPR009057">
    <property type="entry name" value="Homeodomain-like_sf"/>
</dbReference>
<dbReference type="EMBL" id="LMWX01000013">
    <property type="protein sequence ID" value="KUN87642.1"/>
    <property type="molecule type" value="Genomic_DNA"/>
</dbReference>
<dbReference type="SUPFAM" id="SSF53098">
    <property type="entry name" value="Ribonuclease H-like"/>
    <property type="match status" value="1"/>
</dbReference>
<dbReference type="InterPro" id="IPR050900">
    <property type="entry name" value="Transposase_IS3/IS150/IS904"/>
</dbReference>
<protein>
    <recommendedName>
        <fullName evidence="1">HTH-like domain-containing protein</fullName>
    </recommendedName>
</protein>
<organism evidence="2 3">
    <name type="scientific">Streptomyces bungoensis</name>
    <dbReference type="NCBI Taxonomy" id="285568"/>
    <lineage>
        <taxon>Bacteria</taxon>
        <taxon>Bacillati</taxon>
        <taxon>Actinomycetota</taxon>
        <taxon>Actinomycetes</taxon>
        <taxon>Kitasatosporales</taxon>
        <taxon>Streptomycetaceae</taxon>
        <taxon>Streptomyces</taxon>
    </lineage>
</organism>
<comment type="caution">
    <text evidence="2">The sequence shown here is derived from an EMBL/GenBank/DDBJ whole genome shotgun (WGS) entry which is preliminary data.</text>
</comment>
<proteinExistence type="predicted"/>
<dbReference type="SUPFAM" id="SSF46689">
    <property type="entry name" value="Homeodomain-like"/>
    <property type="match status" value="1"/>
</dbReference>
<evidence type="ECO:0000259" key="1">
    <source>
        <dbReference type="Pfam" id="PF13276"/>
    </source>
</evidence>